<feature type="region of interest" description="Disordered" evidence="1">
    <location>
        <begin position="184"/>
        <end position="203"/>
    </location>
</feature>
<dbReference type="PANTHER" id="PTHR13887:SF33">
    <property type="entry name" value="ISOMERASE"/>
    <property type="match status" value="1"/>
</dbReference>
<keyword evidence="4" id="KW-1185">Reference proteome</keyword>
<protein>
    <submittedName>
        <fullName evidence="3">DsbA family oxidoreductase</fullName>
    </submittedName>
</protein>
<dbReference type="SUPFAM" id="SSF52833">
    <property type="entry name" value="Thioredoxin-like"/>
    <property type="match status" value="1"/>
</dbReference>
<dbReference type="RefSeq" id="WP_123201649.1">
    <property type="nucleotide sequence ID" value="NZ_RJMB01000012.1"/>
</dbReference>
<dbReference type="InterPro" id="IPR001853">
    <property type="entry name" value="DSBA-like_thioredoxin_dom"/>
</dbReference>
<dbReference type="PROSITE" id="PS00195">
    <property type="entry name" value="GLUTAREDOXIN_1"/>
    <property type="match status" value="1"/>
</dbReference>
<dbReference type="GO" id="GO:0016491">
    <property type="term" value="F:oxidoreductase activity"/>
    <property type="evidence" value="ECO:0007669"/>
    <property type="project" value="InterPro"/>
</dbReference>
<dbReference type="PANTHER" id="PTHR13887">
    <property type="entry name" value="GLUTATHIONE S-TRANSFERASE KAPPA"/>
    <property type="match status" value="1"/>
</dbReference>
<dbReference type="Gene3D" id="3.40.30.10">
    <property type="entry name" value="Glutaredoxin"/>
    <property type="match status" value="1"/>
</dbReference>
<organism evidence="3 4">
    <name type="scientific">Halostreptopolyspora alba</name>
    <dbReference type="NCBI Taxonomy" id="2487137"/>
    <lineage>
        <taxon>Bacteria</taxon>
        <taxon>Bacillati</taxon>
        <taxon>Actinomycetota</taxon>
        <taxon>Actinomycetes</taxon>
        <taxon>Streptosporangiales</taxon>
        <taxon>Nocardiopsidaceae</taxon>
        <taxon>Halostreptopolyspora</taxon>
    </lineage>
</organism>
<dbReference type="OrthoDB" id="9799122at2"/>
<proteinExistence type="predicted"/>
<dbReference type="InterPro" id="IPR036249">
    <property type="entry name" value="Thioredoxin-like_sf"/>
</dbReference>
<evidence type="ECO:0000259" key="2">
    <source>
        <dbReference type="Pfam" id="PF01323"/>
    </source>
</evidence>
<evidence type="ECO:0000313" key="4">
    <source>
        <dbReference type="Proteomes" id="UP000269198"/>
    </source>
</evidence>
<dbReference type="CDD" id="cd03024">
    <property type="entry name" value="DsbA_FrnE"/>
    <property type="match status" value="1"/>
</dbReference>
<dbReference type="InterPro" id="IPR011767">
    <property type="entry name" value="GLR_AS"/>
</dbReference>
<accession>A0A3N0E8I7</accession>
<feature type="domain" description="DSBA-like thioredoxin" evidence="2">
    <location>
        <begin position="6"/>
        <end position="192"/>
    </location>
</feature>
<dbReference type="EMBL" id="RJMB01000012">
    <property type="protein sequence ID" value="RNL84156.1"/>
    <property type="molecule type" value="Genomic_DNA"/>
</dbReference>
<evidence type="ECO:0000256" key="1">
    <source>
        <dbReference type="SAM" id="MobiDB-lite"/>
    </source>
</evidence>
<evidence type="ECO:0000313" key="3">
    <source>
        <dbReference type="EMBL" id="RNL84156.1"/>
    </source>
</evidence>
<name>A0A3N0E8I7_9ACTN</name>
<reference evidence="3 4" key="1">
    <citation type="submission" date="2018-11" db="EMBL/GenBank/DDBJ databases">
        <title>The genome draft of YIM 96095.</title>
        <authorList>
            <person name="Tang S.-K."/>
            <person name="Chunyu W.-X."/>
            <person name="Feng Y.-Z."/>
        </authorList>
    </citation>
    <scope>NUCLEOTIDE SEQUENCE [LARGE SCALE GENOMIC DNA]</scope>
    <source>
        <strain evidence="3 4">YIM 96095</strain>
    </source>
</reference>
<dbReference type="Proteomes" id="UP000269198">
    <property type="component" value="Unassembled WGS sequence"/>
</dbReference>
<gene>
    <name evidence="3" type="ORF">EFW17_13045</name>
</gene>
<comment type="caution">
    <text evidence="3">The sequence shown here is derived from an EMBL/GenBank/DDBJ whole genome shotgun (WGS) entry which is preliminary data.</text>
</comment>
<dbReference type="Pfam" id="PF01323">
    <property type="entry name" value="DSBA"/>
    <property type="match status" value="1"/>
</dbReference>
<dbReference type="AlphaFoldDB" id="A0A3N0E8I7"/>
<sequence length="203" mass="22525">MSPPEITVYFDYVCPYCLLAEDTIATVAAERGATIAWRPFELRPEPTATLRPEDDYLPRVWRASVYPMAERLGVAITLPTVSPQPHTHLAFEGALYAREHGRAEPYHDAVLRAFFQRDRDIGQPAVLTDIAAEVGLDTTEFATVLAERRNAEDHRAELALARQAGVRAVPTVDIGTHRFEGVPEPERLREALSEVPEATGPTP</sequence>